<name>A0A858BUL1_9FIRM</name>
<protein>
    <submittedName>
        <fullName evidence="1">Phage holin</fullName>
    </submittedName>
</protein>
<dbReference type="InterPro" id="IPR006485">
    <property type="entry name" value="Phage-like_holin"/>
</dbReference>
<dbReference type="NCBIfam" id="TIGR01598">
    <property type="entry name" value="holin_phiLC3"/>
    <property type="match status" value="1"/>
</dbReference>
<accession>A0A858BUL1</accession>
<dbReference type="KEGG" id="abut:Ami103574_04535"/>
<organism evidence="1 2">
    <name type="scientific">Aminipila butyrica</name>
    <dbReference type="NCBI Taxonomy" id="433296"/>
    <lineage>
        <taxon>Bacteria</taxon>
        <taxon>Bacillati</taxon>
        <taxon>Bacillota</taxon>
        <taxon>Clostridia</taxon>
        <taxon>Peptostreptococcales</taxon>
        <taxon>Anaerovoracaceae</taxon>
        <taxon>Aminipila</taxon>
    </lineage>
</organism>
<sequence length="82" mass="8863">MKINWKLRLKNKTTLLSLLACLAAFIYQVLGILGITAPISEEQVTQVFGLIVNLLGAIGIMVDPTTSGTGDSSRALEYKEPN</sequence>
<dbReference type="RefSeq" id="WP_163065493.1">
    <property type="nucleotide sequence ID" value="NZ_CP048649.1"/>
</dbReference>
<dbReference type="Pfam" id="PF04531">
    <property type="entry name" value="Phage_holin_1"/>
    <property type="match status" value="1"/>
</dbReference>
<keyword evidence="2" id="KW-1185">Reference proteome</keyword>
<gene>
    <name evidence="1" type="ORF">Ami103574_04535</name>
</gene>
<dbReference type="EMBL" id="CP048649">
    <property type="protein sequence ID" value="QIB68630.1"/>
    <property type="molecule type" value="Genomic_DNA"/>
</dbReference>
<dbReference type="AlphaFoldDB" id="A0A858BUL1"/>
<proteinExistence type="predicted"/>
<reference evidence="1 2" key="1">
    <citation type="submission" date="2020-02" db="EMBL/GenBank/DDBJ databases">
        <authorList>
            <person name="Kim Y.B."/>
            <person name="Roh S.W."/>
        </authorList>
    </citation>
    <scope>NUCLEOTIDE SEQUENCE [LARGE SCALE GENOMIC DNA]</scope>
    <source>
        <strain evidence="1 2">DSM 103574</strain>
    </source>
</reference>
<evidence type="ECO:0000313" key="1">
    <source>
        <dbReference type="EMBL" id="QIB68630.1"/>
    </source>
</evidence>
<dbReference type="Proteomes" id="UP000466848">
    <property type="component" value="Chromosome"/>
</dbReference>
<evidence type="ECO:0000313" key="2">
    <source>
        <dbReference type="Proteomes" id="UP000466848"/>
    </source>
</evidence>